<dbReference type="InterPro" id="IPR002912">
    <property type="entry name" value="ACT_dom"/>
</dbReference>
<comment type="subcellular location">
    <subcellularLocation>
        <location evidence="1">Cytoplasm</location>
    </subcellularLocation>
</comment>
<dbReference type="PANTHER" id="PTHR32071:SF3">
    <property type="entry name" value="HTH-TYPE TRANSCRIPTIONAL REGULATORY PROTEIN TYRR"/>
    <property type="match status" value="1"/>
</dbReference>
<dbReference type="InterPro" id="IPR000014">
    <property type="entry name" value="PAS"/>
</dbReference>
<keyword evidence="6" id="KW-0067">ATP-binding</keyword>
<dbReference type="InterPro" id="IPR002078">
    <property type="entry name" value="Sigma_54_int"/>
</dbReference>
<evidence type="ECO:0000256" key="6">
    <source>
        <dbReference type="ARBA" id="ARBA00022840"/>
    </source>
</evidence>
<dbReference type="PROSITE" id="PS50045">
    <property type="entry name" value="SIGMA54_INTERACT_4"/>
    <property type="match status" value="1"/>
</dbReference>
<dbReference type="Gene3D" id="3.40.50.300">
    <property type="entry name" value="P-loop containing nucleotide triphosphate hydrolases"/>
    <property type="match status" value="1"/>
</dbReference>
<proteinExistence type="predicted"/>
<dbReference type="CDD" id="cd00130">
    <property type="entry name" value="PAS"/>
    <property type="match status" value="1"/>
</dbReference>
<accession>A0A6N8F628</accession>
<dbReference type="Gene3D" id="1.10.10.60">
    <property type="entry name" value="Homeodomain-like"/>
    <property type="match status" value="1"/>
</dbReference>
<keyword evidence="2" id="KW-0963">Cytoplasm</keyword>
<dbReference type="SMART" id="SM00382">
    <property type="entry name" value="AAA"/>
    <property type="match status" value="1"/>
</dbReference>
<comment type="caution">
    <text evidence="15">The sequence shown here is derived from an EMBL/GenBank/DDBJ whole genome shotgun (WGS) entry which is preliminary data.</text>
</comment>
<dbReference type="PROSITE" id="PS00675">
    <property type="entry name" value="SIGMA54_INTERACT_1"/>
    <property type="match status" value="1"/>
</dbReference>
<dbReference type="InterPro" id="IPR025662">
    <property type="entry name" value="Sigma_54_int_dom_ATP-bd_1"/>
</dbReference>
<evidence type="ECO:0000259" key="13">
    <source>
        <dbReference type="PROSITE" id="PS50112"/>
    </source>
</evidence>
<feature type="domain" description="Sigma-54 factor interaction" evidence="12">
    <location>
        <begin position="207"/>
        <end position="437"/>
    </location>
</feature>
<dbReference type="Gene3D" id="1.10.8.60">
    <property type="match status" value="1"/>
</dbReference>
<protein>
    <recommendedName>
        <fullName evidence="11">HTH-type transcriptional regulatory protein TyrR</fullName>
    </recommendedName>
</protein>
<dbReference type="Gene3D" id="3.30.70.260">
    <property type="match status" value="1"/>
</dbReference>
<dbReference type="Pfam" id="PF18024">
    <property type="entry name" value="HTH_50"/>
    <property type="match status" value="1"/>
</dbReference>
<dbReference type="RefSeq" id="WP_155695299.1">
    <property type="nucleotide sequence ID" value="NZ_BAAAFQ010000004.1"/>
</dbReference>
<dbReference type="InterPro" id="IPR025943">
    <property type="entry name" value="Sigma_54_int_dom_ATP-bd_2"/>
</dbReference>
<dbReference type="OrthoDB" id="9804019at2"/>
<dbReference type="InterPro" id="IPR030828">
    <property type="entry name" value="HTH_TyrR"/>
</dbReference>
<evidence type="ECO:0000256" key="5">
    <source>
        <dbReference type="ARBA" id="ARBA00022797"/>
    </source>
</evidence>
<feature type="domain" description="PAS" evidence="13">
    <location>
        <begin position="79"/>
        <end position="124"/>
    </location>
</feature>
<dbReference type="SUPFAM" id="SSF46689">
    <property type="entry name" value="Homeodomain-like"/>
    <property type="match status" value="1"/>
</dbReference>
<sequence>MRLQIACQDRMGLAKEVLNILVDHDIDLRGIEFDKVSKCLYVAFPKIDFEAFQQVMAAIRRVDGITDVKTTNFLPYEREHNELVTLLRILPDGVISIDSKGQIVTANQASLVDLGVSESDIIGQPIQSILKGFNFVKWLDAKEVTGQTLKLTGNNEEFVTDILPINVTDEDGNVQLAGAVVNLKSHSRLGQQINAFRDDNNESFNDILANSTSMRRVIREAKKMSQLDAPVLLQGETGTGKELLARACHDASARSEHPFIALSCASLPDNVAESELFGFSGDAFDTQDTSGKRGIFEQANGGTVFLDEVSEMSSEMQTKLLRFLQDGTFRRVAEEQEVKVDVRVICSTQKDLSNMVQEGEFREDLYYRLNVLSITIPPLRERRMDINPLANHFIQKFATELGKRAPTLSKNCSEYIQGYPWPGNTRQLENSLYRAISISENDILEQQDLELPCYSNEFGYLDEGFEGSLDQAVKRFEASLLRKLYPAYPSSRQLAKKLGLSHTAIANKLRDYGINKKSTKV</sequence>
<dbReference type="GO" id="GO:0003677">
    <property type="term" value="F:DNA binding"/>
    <property type="evidence" value="ECO:0007669"/>
    <property type="project" value="UniProtKB-KW"/>
</dbReference>
<dbReference type="Proteomes" id="UP000439994">
    <property type="component" value="Unassembled WGS sequence"/>
</dbReference>
<evidence type="ECO:0000256" key="4">
    <source>
        <dbReference type="ARBA" id="ARBA00022741"/>
    </source>
</evidence>
<dbReference type="Pfam" id="PF13426">
    <property type="entry name" value="PAS_9"/>
    <property type="match status" value="1"/>
</dbReference>
<dbReference type="InterPro" id="IPR035965">
    <property type="entry name" value="PAS-like_dom_sf"/>
</dbReference>
<name>A0A6N8F628_9GAMM</name>
<dbReference type="PANTHER" id="PTHR32071">
    <property type="entry name" value="TRANSCRIPTIONAL REGULATORY PROTEIN"/>
    <property type="match status" value="1"/>
</dbReference>
<reference evidence="15 16" key="1">
    <citation type="submission" date="2019-11" db="EMBL/GenBank/DDBJ databases">
        <title>P. haliotis isolates from Z. marina roots.</title>
        <authorList>
            <person name="Cohen M."/>
            <person name="Jospin G."/>
            <person name="Eisen J.A."/>
            <person name="Coil D.A."/>
        </authorList>
    </citation>
    <scope>NUCLEOTIDE SEQUENCE [LARGE SCALE GENOMIC DNA]</scope>
    <source>
        <strain evidence="15 16">UCD-MCMsp1aY</strain>
    </source>
</reference>
<keyword evidence="7" id="KW-0805">Transcription regulation</keyword>
<keyword evidence="9" id="KW-0010">Activator</keyword>
<dbReference type="SUPFAM" id="SSF55785">
    <property type="entry name" value="PYP-like sensor domain (PAS domain)"/>
    <property type="match status" value="1"/>
</dbReference>
<gene>
    <name evidence="15" type="primary">tyrR</name>
    <name evidence="15" type="ORF">GNP35_06150</name>
</gene>
<evidence type="ECO:0000313" key="15">
    <source>
        <dbReference type="EMBL" id="MUH72096.1"/>
    </source>
</evidence>
<dbReference type="SUPFAM" id="SSF52540">
    <property type="entry name" value="P-loop containing nucleoside triphosphate hydrolases"/>
    <property type="match status" value="1"/>
</dbReference>
<dbReference type="GO" id="GO:0005524">
    <property type="term" value="F:ATP binding"/>
    <property type="evidence" value="ECO:0007669"/>
    <property type="project" value="UniProtKB-KW"/>
</dbReference>
<dbReference type="SUPFAM" id="SSF55021">
    <property type="entry name" value="ACT-like"/>
    <property type="match status" value="1"/>
</dbReference>
<evidence type="ECO:0000256" key="3">
    <source>
        <dbReference type="ARBA" id="ARBA00022491"/>
    </source>
</evidence>
<evidence type="ECO:0000256" key="11">
    <source>
        <dbReference type="ARBA" id="ARBA00029500"/>
    </source>
</evidence>
<dbReference type="Pfam" id="PF25601">
    <property type="entry name" value="AAA_lid_14"/>
    <property type="match status" value="1"/>
</dbReference>
<evidence type="ECO:0000259" key="12">
    <source>
        <dbReference type="PROSITE" id="PS50045"/>
    </source>
</evidence>
<dbReference type="InterPro" id="IPR003593">
    <property type="entry name" value="AAA+_ATPase"/>
</dbReference>
<keyword evidence="4" id="KW-0547">Nucleotide-binding</keyword>
<dbReference type="GO" id="GO:0006355">
    <property type="term" value="P:regulation of DNA-templated transcription"/>
    <property type="evidence" value="ECO:0007669"/>
    <property type="project" value="InterPro"/>
</dbReference>
<dbReference type="SMART" id="SM00091">
    <property type="entry name" value="PAS"/>
    <property type="match status" value="1"/>
</dbReference>
<dbReference type="Pfam" id="PF00158">
    <property type="entry name" value="Sigma54_activat"/>
    <property type="match status" value="1"/>
</dbReference>
<evidence type="ECO:0000256" key="1">
    <source>
        <dbReference type="ARBA" id="ARBA00004496"/>
    </source>
</evidence>
<dbReference type="InterPro" id="IPR009057">
    <property type="entry name" value="Homeodomain-like_sf"/>
</dbReference>
<evidence type="ECO:0000256" key="2">
    <source>
        <dbReference type="ARBA" id="ARBA00022490"/>
    </source>
</evidence>
<dbReference type="InterPro" id="IPR058031">
    <property type="entry name" value="AAA_lid_NorR"/>
</dbReference>
<dbReference type="EMBL" id="WOCD01000003">
    <property type="protein sequence ID" value="MUH72096.1"/>
    <property type="molecule type" value="Genomic_DNA"/>
</dbReference>
<evidence type="ECO:0000259" key="14">
    <source>
        <dbReference type="PROSITE" id="PS51671"/>
    </source>
</evidence>
<dbReference type="PROSITE" id="PS51671">
    <property type="entry name" value="ACT"/>
    <property type="match status" value="1"/>
</dbReference>
<keyword evidence="5" id="KW-0058">Aromatic hydrocarbons catabolism</keyword>
<dbReference type="AlphaFoldDB" id="A0A6N8F628"/>
<dbReference type="PROSITE" id="PS50112">
    <property type="entry name" value="PAS"/>
    <property type="match status" value="1"/>
</dbReference>
<dbReference type="NCBIfam" id="NF008085">
    <property type="entry name" value="PRK10820.1"/>
    <property type="match status" value="1"/>
</dbReference>
<dbReference type="InterPro" id="IPR027417">
    <property type="entry name" value="P-loop_NTPase"/>
</dbReference>
<dbReference type="GO" id="GO:0005737">
    <property type="term" value="C:cytoplasm"/>
    <property type="evidence" value="ECO:0007669"/>
    <property type="project" value="UniProtKB-SubCell"/>
</dbReference>
<organism evidence="15 16">
    <name type="scientific">Psychrosphaera haliotis</name>
    <dbReference type="NCBI Taxonomy" id="555083"/>
    <lineage>
        <taxon>Bacteria</taxon>
        <taxon>Pseudomonadati</taxon>
        <taxon>Pseudomonadota</taxon>
        <taxon>Gammaproteobacteria</taxon>
        <taxon>Alteromonadales</taxon>
        <taxon>Pseudoalteromonadaceae</taxon>
        <taxon>Psychrosphaera</taxon>
    </lineage>
</organism>
<keyword evidence="16" id="KW-1185">Reference proteome</keyword>
<evidence type="ECO:0000256" key="8">
    <source>
        <dbReference type="ARBA" id="ARBA00023125"/>
    </source>
</evidence>
<feature type="domain" description="ACT" evidence="14">
    <location>
        <begin position="2"/>
        <end position="73"/>
    </location>
</feature>
<keyword evidence="8" id="KW-0238">DNA-binding</keyword>
<dbReference type="PROSITE" id="PS00676">
    <property type="entry name" value="SIGMA54_INTERACT_2"/>
    <property type="match status" value="1"/>
</dbReference>
<keyword evidence="3" id="KW-0678">Repressor</keyword>
<evidence type="ECO:0000256" key="10">
    <source>
        <dbReference type="ARBA" id="ARBA00023163"/>
    </source>
</evidence>
<dbReference type="NCBIfam" id="TIGR04381">
    <property type="entry name" value="HTH_TypR"/>
    <property type="match status" value="1"/>
</dbReference>
<dbReference type="CDD" id="cd04877">
    <property type="entry name" value="ACT_TyrR"/>
    <property type="match status" value="1"/>
</dbReference>
<dbReference type="CDD" id="cd00009">
    <property type="entry name" value="AAA"/>
    <property type="match status" value="1"/>
</dbReference>
<evidence type="ECO:0000256" key="9">
    <source>
        <dbReference type="ARBA" id="ARBA00023159"/>
    </source>
</evidence>
<evidence type="ECO:0000256" key="7">
    <source>
        <dbReference type="ARBA" id="ARBA00023015"/>
    </source>
</evidence>
<evidence type="ECO:0000313" key="16">
    <source>
        <dbReference type="Proteomes" id="UP000439994"/>
    </source>
</evidence>
<keyword evidence="10" id="KW-0804">Transcription</keyword>
<dbReference type="FunFam" id="3.40.50.300:FF:000006">
    <property type="entry name" value="DNA-binding transcriptional regulator NtrC"/>
    <property type="match status" value="1"/>
</dbReference>
<dbReference type="Gene3D" id="3.30.450.20">
    <property type="entry name" value="PAS domain"/>
    <property type="match status" value="1"/>
</dbReference>
<dbReference type="InterPro" id="IPR045865">
    <property type="entry name" value="ACT-like_dom_sf"/>
</dbReference>